<dbReference type="Gene3D" id="1.25.40.10">
    <property type="entry name" value="Tetratricopeptide repeat domain"/>
    <property type="match status" value="1"/>
</dbReference>
<gene>
    <name evidence="1" type="ORF">SPMU_00040</name>
</gene>
<protein>
    <recommendedName>
        <fullName evidence="3">Tetratricopeptide repeat protein</fullName>
    </recommendedName>
</protein>
<dbReference type="SUPFAM" id="SSF48452">
    <property type="entry name" value="TPR-like"/>
    <property type="match status" value="1"/>
</dbReference>
<dbReference type="AlphaFoldDB" id="A0A245ZPK2"/>
<dbReference type="RefSeq" id="WP_088330705.1">
    <property type="nucleotide sequence ID" value="NZ_NBBJ01000001.1"/>
</dbReference>
<sequence>MHQALFRSDNLLVRRSGARGGAVIITFGSYVTEPTLKRPGFAEEFLRRIGIDAIHVINRRNRWYQHPERAAALAAVAAAARGYDRTITYGSSMGGYAALRYAVACGADTAIALSPQFSADPQVVPWETRWQADVARTRFAELPFVGAEQQYVFYDPRVAPDARHAAMIAEVGGAMCIPVPYGGHPVGPLLVETGALQHAIRAIVAGTFDPVSVRQHIRRERHRSQHQHFALARHCAARHPETALRLLERAAEIEPESHILSARAVLLDTLGRSHEAAPLHLAALRRTPGNTHARISFAMHQEIMGDPAGAARSLREAATGRSGSMLLLVRVRQVRLWLRRHRLRVIDHWLERAIARSAGSRFHASIVRRIGEHVS</sequence>
<dbReference type="SUPFAM" id="SSF53474">
    <property type="entry name" value="alpha/beta-Hydrolases"/>
    <property type="match status" value="1"/>
</dbReference>
<accession>A0A245ZPK2</accession>
<proteinExistence type="predicted"/>
<name>A0A245ZPK2_9SPHN</name>
<evidence type="ECO:0000313" key="2">
    <source>
        <dbReference type="Proteomes" id="UP000197783"/>
    </source>
</evidence>
<dbReference type="Proteomes" id="UP000197783">
    <property type="component" value="Unassembled WGS sequence"/>
</dbReference>
<comment type="caution">
    <text evidence="1">The sequence shown here is derived from an EMBL/GenBank/DDBJ whole genome shotgun (WGS) entry which is preliminary data.</text>
</comment>
<dbReference type="EMBL" id="NBBJ01000001">
    <property type="protein sequence ID" value="OWK31686.1"/>
    <property type="molecule type" value="Genomic_DNA"/>
</dbReference>
<dbReference type="InterPro" id="IPR011990">
    <property type="entry name" value="TPR-like_helical_dom_sf"/>
</dbReference>
<evidence type="ECO:0008006" key="3">
    <source>
        <dbReference type="Google" id="ProtNLM"/>
    </source>
</evidence>
<organism evidence="1 2">
    <name type="scientific">Sphingomonas mucosissima</name>
    <dbReference type="NCBI Taxonomy" id="370959"/>
    <lineage>
        <taxon>Bacteria</taxon>
        <taxon>Pseudomonadati</taxon>
        <taxon>Pseudomonadota</taxon>
        <taxon>Alphaproteobacteria</taxon>
        <taxon>Sphingomonadales</taxon>
        <taxon>Sphingomonadaceae</taxon>
        <taxon>Sphingomonas</taxon>
    </lineage>
</organism>
<evidence type="ECO:0000313" key="1">
    <source>
        <dbReference type="EMBL" id="OWK31686.1"/>
    </source>
</evidence>
<dbReference type="Gene3D" id="3.40.50.1820">
    <property type="entry name" value="alpha/beta hydrolase"/>
    <property type="match status" value="1"/>
</dbReference>
<reference evidence="1 2" key="1">
    <citation type="submission" date="2017-03" db="EMBL/GenBank/DDBJ databases">
        <title>Genome sequence of Sphingomonas mucosissima DSM 17494.</title>
        <authorList>
            <person name="Poehlein A."/>
            <person name="Wuebbeler J.H."/>
            <person name="Steinbuechel A."/>
            <person name="Daniel R."/>
        </authorList>
    </citation>
    <scope>NUCLEOTIDE SEQUENCE [LARGE SCALE GENOMIC DNA]</scope>
    <source>
        <strain evidence="1 2">DSM 17494</strain>
    </source>
</reference>
<keyword evidence="2" id="KW-1185">Reference proteome</keyword>
<dbReference type="InterPro" id="IPR029058">
    <property type="entry name" value="AB_hydrolase_fold"/>
</dbReference>